<reference evidence="8 9" key="1">
    <citation type="submission" date="2019-06" db="EMBL/GenBank/DDBJ databases">
        <title>Sequencing the genomes of 1000 actinobacteria strains.</title>
        <authorList>
            <person name="Klenk H.-P."/>
        </authorList>
    </citation>
    <scope>NUCLEOTIDE SEQUENCE [LARGE SCALE GENOMIC DNA]</scope>
    <source>
        <strain evidence="8 9">DSM 24617</strain>
    </source>
</reference>
<feature type="transmembrane region" description="Helical" evidence="7">
    <location>
        <begin position="229"/>
        <end position="252"/>
    </location>
</feature>
<feature type="compositionally biased region" description="Basic and acidic residues" evidence="6">
    <location>
        <begin position="518"/>
        <end position="532"/>
    </location>
</feature>
<dbReference type="RefSeq" id="WP_142004666.1">
    <property type="nucleotide sequence ID" value="NZ_CAJTBP010000001.1"/>
</dbReference>
<feature type="transmembrane region" description="Helical" evidence="7">
    <location>
        <begin position="47"/>
        <end position="69"/>
    </location>
</feature>
<proteinExistence type="predicted"/>
<dbReference type="PANTHER" id="PTHR30213:SF0">
    <property type="entry name" value="UPF0761 MEMBRANE PROTEIN YIHY"/>
    <property type="match status" value="1"/>
</dbReference>
<dbReference type="OrthoDB" id="9781030at2"/>
<feature type="transmembrane region" description="Helical" evidence="7">
    <location>
        <begin position="198"/>
        <end position="217"/>
    </location>
</feature>
<feature type="compositionally biased region" description="Basic and acidic residues" evidence="6">
    <location>
        <begin position="397"/>
        <end position="420"/>
    </location>
</feature>
<evidence type="ECO:0000256" key="7">
    <source>
        <dbReference type="SAM" id="Phobius"/>
    </source>
</evidence>
<dbReference type="PANTHER" id="PTHR30213">
    <property type="entry name" value="INNER MEMBRANE PROTEIN YHJD"/>
    <property type="match status" value="1"/>
</dbReference>
<comment type="subcellular location">
    <subcellularLocation>
        <location evidence="1">Cell membrane</location>
        <topology evidence="1">Multi-pass membrane protein</topology>
    </subcellularLocation>
</comment>
<keyword evidence="4 7" id="KW-1133">Transmembrane helix</keyword>
<sequence>MTVQTELELDRPTEIPEVDAKPAWGVAVKRAAGKFSRDGCTDIAAMLTYYGLFSLFPAIAALVSLIGVFNVNPDTIIQILADLTGKQTSDPSFETPRSIIERFSSSRGAGFALVIGVLTALWSASGYVGGFSRAMNRIYDVTEGRPIWKLRPWLYLVTLVEMLMILVVVLAMALSGGVARSIGNQVGVGEQAVQVWDIVKWPFVAFIVVTIIGLLYWATPNVRKPKRMFFSWGALVAFVVWVLGTLAFALYVTLSAGATYQKTYGAFAAAVLFLFWLWLTNLALLFGAELDAELERTRQLKSGLPAENMVLLPVRDESGLESRAEKVEEAVDTAHELRLESGKAEEGEIELVGDTAGATTATATRRGTKTGASGVPALVTSDRTAKDGLGRPQPTATRDDEGRPSRGGSDDKGKRDRDGGAKTQGQAKQALTPAEQEEQIIRARGERREAALKEASHQRRVRERLEAQERKAAAARKKAEQKRQAERKKAQQAAQPSREERWDQVEQARSQYVPRTSPARDDVERQRAERRASFRAQQSEKAAAPPAPKPTKVPMPSPLRDEVEQQRYGRRTSHFEAHPPRKQEEVPLKFRRDRKSES</sequence>
<comment type="caution">
    <text evidence="8">The sequence shown here is derived from an EMBL/GenBank/DDBJ whole genome shotgun (WGS) entry which is preliminary data.</text>
</comment>
<dbReference type="Proteomes" id="UP000318336">
    <property type="component" value="Unassembled WGS sequence"/>
</dbReference>
<feature type="compositionally biased region" description="Pro residues" evidence="6">
    <location>
        <begin position="545"/>
        <end position="557"/>
    </location>
</feature>
<evidence type="ECO:0000256" key="3">
    <source>
        <dbReference type="ARBA" id="ARBA00022692"/>
    </source>
</evidence>
<keyword evidence="9" id="KW-1185">Reference proteome</keyword>
<feature type="compositionally biased region" description="Low complexity" evidence="6">
    <location>
        <begin position="353"/>
        <end position="374"/>
    </location>
</feature>
<keyword evidence="3 7" id="KW-0812">Transmembrane</keyword>
<dbReference type="Pfam" id="PF03631">
    <property type="entry name" value="Virul_fac_BrkB"/>
    <property type="match status" value="1"/>
</dbReference>
<organism evidence="8 9">
    <name type="scientific">Barrientosiimonas humi</name>
    <dbReference type="NCBI Taxonomy" id="999931"/>
    <lineage>
        <taxon>Bacteria</taxon>
        <taxon>Bacillati</taxon>
        <taxon>Actinomycetota</taxon>
        <taxon>Actinomycetes</taxon>
        <taxon>Micrococcales</taxon>
        <taxon>Dermacoccaceae</taxon>
        <taxon>Barrientosiimonas</taxon>
    </lineage>
</organism>
<evidence type="ECO:0000256" key="5">
    <source>
        <dbReference type="ARBA" id="ARBA00023136"/>
    </source>
</evidence>
<dbReference type="InterPro" id="IPR017039">
    <property type="entry name" value="Virul_fac_BrkB"/>
</dbReference>
<dbReference type="NCBIfam" id="TIGR00765">
    <property type="entry name" value="yihY_not_rbn"/>
    <property type="match status" value="1"/>
</dbReference>
<protein>
    <submittedName>
        <fullName evidence="8">YihY family inner membrane protein</fullName>
    </submittedName>
</protein>
<dbReference type="GO" id="GO:0005886">
    <property type="term" value="C:plasma membrane"/>
    <property type="evidence" value="ECO:0007669"/>
    <property type="project" value="UniProtKB-SubCell"/>
</dbReference>
<keyword evidence="5 7" id="KW-0472">Membrane</keyword>
<evidence type="ECO:0000313" key="9">
    <source>
        <dbReference type="Proteomes" id="UP000318336"/>
    </source>
</evidence>
<feature type="transmembrane region" description="Helical" evidence="7">
    <location>
        <begin position="111"/>
        <end position="132"/>
    </location>
</feature>
<feature type="transmembrane region" description="Helical" evidence="7">
    <location>
        <begin position="153"/>
        <end position="178"/>
    </location>
</feature>
<gene>
    <name evidence="8" type="ORF">FB554_0720</name>
</gene>
<evidence type="ECO:0000256" key="4">
    <source>
        <dbReference type="ARBA" id="ARBA00022989"/>
    </source>
</evidence>
<feature type="compositionally biased region" description="Basic and acidic residues" evidence="6">
    <location>
        <begin position="439"/>
        <end position="489"/>
    </location>
</feature>
<evidence type="ECO:0000256" key="1">
    <source>
        <dbReference type="ARBA" id="ARBA00004651"/>
    </source>
</evidence>
<feature type="region of interest" description="Disordered" evidence="6">
    <location>
        <begin position="353"/>
        <end position="598"/>
    </location>
</feature>
<accession>A0A542X9S9</accession>
<evidence type="ECO:0000256" key="2">
    <source>
        <dbReference type="ARBA" id="ARBA00022475"/>
    </source>
</evidence>
<keyword evidence="2" id="KW-1003">Cell membrane</keyword>
<evidence type="ECO:0000256" key="6">
    <source>
        <dbReference type="SAM" id="MobiDB-lite"/>
    </source>
</evidence>
<dbReference type="EMBL" id="VFOK01000001">
    <property type="protein sequence ID" value="TQL32592.1"/>
    <property type="molecule type" value="Genomic_DNA"/>
</dbReference>
<feature type="compositionally biased region" description="Basic and acidic residues" evidence="6">
    <location>
        <begin position="559"/>
        <end position="598"/>
    </location>
</feature>
<dbReference type="AlphaFoldDB" id="A0A542X9S9"/>
<evidence type="ECO:0000313" key="8">
    <source>
        <dbReference type="EMBL" id="TQL32592.1"/>
    </source>
</evidence>
<name>A0A542X9S9_9MICO</name>
<feature type="compositionally biased region" description="Basic and acidic residues" evidence="6">
    <location>
        <begin position="497"/>
        <end position="506"/>
    </location>
</feature>
<feature type="transmembrane region" description="Helical" evidence="7">
    <location>
        <begin position="264"/>
        <end position="288"/>
    </location>
</feature>